<comment type="subcellular location">
    <subcellularLocation>
        <location evidence="1 11">Secreted</location>
    </subcellularLocation>
</comment>
<dbReference type="PROSITE" id="PS00503">
    <property type="entry name" value="PECTINESTERASE_2"/>
    <property type="match status" value="1"/>
</dbReference>
<dbReference type="SUPFAM" id="SSF51126">
    <property type="entry name" value="Pectin lyase-like"/>
    <property type="match status" value="1"/>
</dbReference>
<dbReference type="PANTHER" id="PTHR31321:SF127">
    <property type="entry name" value="PECTINESTERASE"/>
    <property type="match status" value="1"/>
</dbReference>
<dbReference type="PANTHER" id="PTHR31321">
    <property type="entry name" value="ACYL-COA THIOESTER HYDROLASE YBHC-RELATED"/>
    <property type="match status" value="1"/>
</dbReference>
<comment type="caution">
    <text evidence="13">The sequence shown here is derived from an EMBL/GenBank/DDBJ whole genome shotgun (WGS) entry which is preliminary data.</text>
</comment>
<keyword evidence="14" id="KW-1185">Reference proteome</keyword>
<feature type="domain" description="Pectinesterase catalytic" evidence="12">
    <location>
        <begin position="37"/>
        <end position="305"/>
    </location>
</feature>
<dbReference type="UniPathway" id="UPA00545">
    <property type="reaction ID" value="UER00823"/>
</dbReference>
<proteinExistence type="inferred from homology"/>
<comment type="function">
    <text evidence="11">Involved in maceration and soft-rotting of plant tissue.</text>
</comment>
<name>A0A8H5CDD5_9AGAR</name>
<dbReference type="EMBL" id="JAACJM010000183">
    <property type="protein sequence ID" value="KAF5339650.1"/>
    <property type="molecule type" value="Genomic_DNA"/>
</dbReference>
<evidence type="ECO:0000256" key="1">
    <source>
        <dbReference type="ARBA" id="ARBA00004613"/>
    </source>
</evidence>
<feature type="active site" evidence="10">
    <location>
        <position position="190"/>
    </location>
</feature>
<protein>
    <recommendedName>
        <fullName evidence="4 11">Pectinesterase</fullName>
        <ecNumber evidence="4 11">3.1.1.11</ecNumber>
    </recommendedName>
</protein>
<evidence type="ECO:0000313" key="13">
    <source>
        <dbReference type="EMBL" id="KAF5339650.1"/>
    </source>
</evidence>
<evidence type="ECO:0000256" key="8">
    <source>
        <dbReference type="ARBA" id="ARBA00023085"/>
    </source>
</evidence>
<dbReference type="FunFam" id="2.160.20.10:FF:000014">
    <property type="entry name" value="Pectinesterase"/>
    <property type="match status" value="1"/>
</dbReference>
<evidence type="ECO:0000256" key="2">
    <source>
        <dbReference type="ARBA" id="ARBA00005184"/>
    </source>
</evidence>
<dbReference type="GO" id="GO:0045490">
    <property type="term" value="P:pectin catabolic process"/>
    <property type="evidence" value="ECO:0007669"/>
    <property type="project" value="UniProtKB-UniRule"/>
</dbReference>
<dbReference type="GO" id="GO:0042545">
    <property type="term" value="P:cell wall modification"/>
    <property type="evidence" value="ECO:0007669"/>
    <property type="project" value="UniProtKB-UniRule"/>
</dbReference>
<dbReference type="Pfam" id="PF01095">
    <property type="entry name" value="Pectinesterase"/>
    <property type="match status" value="1"/>
</dbReference>
<evidence type="ECO:0000256" key="11">
    <source>
        <dbReference type="RuleBase" id="RU000589"/>
    </source>
</evidence>
<dbReference type="InterPro" id="IPR000070">
    <property type="entry name" value="Pectinesterase_cat"/>
</dbReference>
<dbReference type="EC" id="3.1.1.11" evidence="4 11"/>
<comment type="similarity">
    <text evidence="3">Belongs to the pectinesterase family.</text>
</comment>
<evidence type="ECO:0000256" key="3">
    <source>
        <dbReference type="ARBA" id="ARBA00008891"/>
    </source>
</evidence>
<reference evidence="13 14" key="1">
    <citation type="journal article" date="2020" name="ISME J.">
        <title>Uncovering the hidden diversity of litter-decomposition mechanisms in mushroom-forming fungi.</title>
        <authorList>
            <person name="Floudas D."/>
            <person name="Bentzer J."/>
            <person name="Ahren D."/>
            <person name="Johansson T."/>
            <person name="Persson P."/>
            <person name="Tunlid A."/>
        </authorList>
    </citation>
    <scope>NUCLEOTIDE SEQUENCE [LARGE SCALE GENOMIC DNA]</scope>
    <source>
        <strain evidence="13 14">CBS 291.85</strain>
    </source>
</reference>
<dbReference type="AlphaFoldDB" id="A0A8H5CDD5"/>
<comment type="pathway">
    <text evidence="2 11">Glycan metabolism; pectin degradation; 2-dehydro-3-deoxy-D-gluconate from pectin: step 1/5.</text>
</comment>
<dbReference type="GO" id="GO:0030599">
    <property type="term" value="F:pectinesterase activity"/>
    <property type="evidence" value="ECO:0007669"/>
    <property type="project" value="UniProtKB-UniRule"/>
</dbReference>
<comment type="catalytic activity">
    <reaction evidence="9 11">
        <text>[(1-&gt;4)-alpha-D-galacturonosyl methyl ester](n) + n H2O = [(1-&gt;4)-alpha-D-galacturonosyl](n) + n methanol + n H(+)</text>
        <dbReference type="Rhea" id="RHEA:22380"/>
        <dbReference type="Rhea" id="RHEA-COMP:14570"/>
        <dbReference type="Rhea" id="RHEA-COMP:14573"/>
        <dbReference type="ChEBI" id="CHEBI:15377"/>
        <dbReference type="ChEBI" id="CHEBI:15378"/>
        <dbReference type="ChEBI" id="CHEBI:17790"/>
        <dbReference type="ChEBI" id="CHEBI:140522"/>
        <dbReference type="ChEBI" id="CHEBI:140523"/>
        <dbReference type="EC" id="3.1.1.11"/>
    </reaction>
</comment>
<dbReference type="Gene3D" id="2.160.20.10">
    <property type="entry name" value="Single-stranded right-handed beta-helix, Pectin lyase-like"/>
    <property type="match status" value="1"/>
</dbReference>
<evidence type="ECO:0000256" key="9">
    <source>
        <dbReference type="ARBA" id="ARBA00047928"/>
    </source>
</evidence>
<organism evidence="13 14">
    <name type="scientific">Tetrapyrgos nigripes</name>
    <dbReference type="NCBI Taxonomy" id="182062"/>
    <lineage>
        <taxon>Eukaryota</taxon>
        <taxon>Fungi</taxon>
        <taxon>Dikarya</taxon>
        <taxon>Basidiomycota</taxon>
        <taxon>Agaricomycotina</taxon>
        <taxon>Agaricomycetes</taxon>
        <taxon>Agaricomycetidae</taxon>
        <taxon>Agaricales</taxon>
        <taxon>Marasmiineae</taxon>
        <taxon>Marasmiaceae</taxon>
        <taxon>Tetrapyrgos</taxon>
    </lineage>
</organism>
<feature type="chain" id="PRO_5034749613" description="Pectinesterase" evidence="11">
    <location>
        <begin position="21"/>
        <end position="338"/>
    </location>
</feature>
<keyword evidence="8 11" id="KW-0063">Aspartyl esterase</keyword>
<evidence type="ECO:0000256" key="5">
    <source>
        <dbReference type="ARBA" id="ARBA00022525"/>
    </source>
</evidence>
<evidence type="ECO:0000256" key="4">
    <source>
        <dbReference type="ARBA" id="ARBA00013229"/>
    </source>
</evidence>
<dbReference type="GO" id="GO:0005576">
    <property type="term" value="C:extracellular region"/>
    <property type="evidence" value="ECO:0007669"/>
    <property type="project" value="UniProtKB-SubCell"/>
</dbReference>
<keyword evidence="6 11" id="KW-0732">Signal</keyword>
<evidence type="ECO:0000256" key="7">
    <source>
        <dbReference type="ARBA" id="ARBA00022801"/>
    </source>
</evidence>
<evidence type="ECO:0000259" key="12">
    <source>
        <dbReference type="Pfam" id="PF01095"/>
    </source>
</evidence>
<evidence type="ECO:0000313" key="14">
    <source>
        <dbReference type="Proteomes" id="UP000559256"/>
    </source>
</evidence>
<dbReference type="InterPro" id="IPR012334">
    <property type="entry name" value="Pectin_lyas_fold"/>
</dbReference>
<sequence length="338" mass="35787">MRLLTFPLFFAIFQLLTCTASPLNKRASLTSPPSGAVVVRQSGTKSGEFSTLQAAIDSLDDSSSKTIFIYPGTYNEQISITRSGPLTVMGSTTDTLKQSANQVTIQHSLSAAVAGSDDASGTFRVHKDNLNLYNVNIKNTFGKGSQAIALSSYGNQLGYYAVGLYGYQDTLLTNQGTQFFSACYIEGAVDFIFGQHARLFIHRSTIASVDAGAITANGPSSASDNSLFVIDSSSVIQSSAATTSLTGKVFLGRPWSQWARVAFTNTMLSSVINSAGWEQWSSSAPNTANVEFVEVNNSGPGASGTRASFSKKSTSTAGFTASDVLGSSWTSWVDQSYA</sequence>
<keyword evidence="7 11" id="KW-0378">Hydrolase</keyword>
<dbReference type="OrthoDB" id="2019149at2759"/>
<gene>
    <name evidence="13" type="ORF">D9758_015604</name>
</gene>
<keyword evidence="5 11" id="KW-0964">Secreted</keyword>
<keyword evidence="11" id="KW-0961">Cell wall biogenesis/degradation</keyword>
<feature type="signal peptide" evidence="11">
    <location>
        <begin position="1"/>
        <end position="20"/>
    </location>
</feature>
<dbReference type="InterPro" id="IPR011050">
    <property type="entry name" value="Pectin_lyase_fold/virulence"/>
</dbReference>
<accession>A0A8H5CDD5</accession>
<dbReference type="Proteomes" id="UP000559256">
    <property type="component" value="Unassembled WGS sequence"/>
</dbReference>
<evidence type="ECO:0000256" key="6">
    <source>
        <dbReference type="ARBA" id="ARBA00022729"/>
    </source>
</evidence>
<dbReference type="InterPro" id="IPR033131">
    <property type="entry name" value="Pectinesterase_Asp_AS"/>
</dbReference>
<evidence type="ECO:0000256" key="10">
    <source>
        <dbReference type="PROSITE-ProRule" id="PRU10040"/>
    </source>
</evidence>